<keyword evidence="2" id="KW-1133">Transmembrane helix</keyword>
<evidence type="ECO:0000313" key="4">
    <source>
        <dbReference type="Proteomes" id="UP000886743"/>
    </source>
</evidence>
<proteinExistence type="predicted"/>
<reference evidence="3" key="1">
    <citation type="submission" date="2020-10" db="EMBL/GenBank/DDBJ databases">
        <authorList>
            <person name="Gilroy R."/>
        </authorList>
    </citation>
    <scope>NUCLEOTIDE SEQUENCE</scope>
    <source>
        <strain evidence="3">4920</strain>
    </source>
</reference>
<gene>
    <name evidence="3" type="ORF">IAC74_03970</name>
</gene>
<dbReference type="Gene3D" id="2.170.120.40">
    <property type="entry name" value="YbbR-like domain"/>
    <property type="match status" value="2"/>
</dbReference>
<sequence length="424" mass="44810">MKKAFSSDTAFRIYSVLIAILLWAFVVYNQNPESTKTVTGITVSYANEAELESQGLVILKSEREPTVDITVRGRRLSIGRVDSGNVSATVTVPELRAGEYNVLIETNLPVSDVSITDKRPYTMQVTVEELRQVEVPVEVKYSGSPREPSTSVQASVSPETITVSGPASVVGRVQSASVTLDAGALSDGENIVQEYRLIATDGSDLTDNVNLRVNTDVVSVVPSVYHTKDVAVEVQYGGTLPEGYVVASHIVSPATVRLGSRDGAIDSITSVLTEPIDVSGLTGSGTVRARLIIPEGITNIYSVTEVEVAIDIEQTVDRTFTVDNVTFQNAESGMQYTAAGLPVSVTFRGAESALNLFSPSAEVDVSSLAEGTYTLPLEFDLPEGIALVGEPAVEVMVSTAAGQASSSPSPPPSVSPTPPETPQA</sequence>
<dbReference type="InterPro" id="IPR053154">
    <property type="entry name" value="c-di-AMP_regulator"/>
</dbReference>
<dbReference type="Proteomes" id="UP000886743">
    <property type="component" value="Unassembled WGS sequence"/>
</dbReference>
<feature type="compositionally biased region" description="Pro residues" evidence="1">
    <location>
        <begin position="408"/>
        <end position="424"/>
    </location>
</feature>
<dbReference type="PANTHER" id="PTHR37804">
    <property type="entry name" value="CDAA REGULATORY PROTEIN CDAR"/>
    <property type="match status" value="1"/>
</dbReference>
<accession>A0A9D1NHK1</accession>
<organism evidence="3 4">
    <name type="scientific">Candidatus Aphodoplasma excrementigallinarum</name>
    <dbReference type="NCBI Taxonomy" id="2840673"/>
    <lineage>
        <taxon>Bacteria</taxon>
        <taxon>Bacillati</taxon>
        <taxon>Bacillota</taxon>
        <taxon>Clostridia</taxon>
        <taxon>Eubacteriales</taxon>
        <taxon>Candidatus Aphodoplasma</taxon>
    </lineage>
</organism>
<dbReference type="EMBL" id="DVOF01000118">
    <property type="protein sequence ID" value="HIV02707.1"/>
    <property type="molecule type" value="Genomic_DNA"/>
</dbReference>
<evidence type="ECO:0000313" key="3">
    <source>
        <dbReference type="EMBL" id="HIV02707.1"/>
    </source>
</evidence>
<dbReference type="AlphaFoldDB" id="A0A9D1NHK1"/>
<dbReference type="Gene3D" id="2.170.120.30">
    <property type="match status" value="2"/>
</dbReference>
<dbReference type="PANTHER" id="PTHR37804:SF1">
    <property type="entry name" value="CDAA REGULATORY PROTEIN CDAR"/>
    <property type="match status" value="1"/>
</dbReference>
<evidence type="ECO:0000256" key="1">
    <source>
        <dbReference type="SAM" id="MobiDB-lite"/>
    </source>
</evidence>
<keyword evidence="2" id="KW-0472">Membrane</keyword>
<keyword evidence="2" id="KW-0812">Transmembrane</keyword>
<name>A0A9D1NHK1_9FIRM</name>
<dbReference type="Pfam" id="PF07949">
    <property type="entry name" value="YbbR"/>
    <property type="match status" value="2"/>
</dbReference>
<feature type="transmembrane region" description="Helical" evidence="2">
    <location>
        <begin position="9"/>
        <end position="28"/>
    </location>
</feature>
<evidence type="ECO:0000256" key="2">
    <source>
        <dbReference type="SAM" id="Phobius"/>
    </source>
</evidence>
<reference evidence="3" key="2">
    <citation type="journal article" date="2021" name="PeerJ">
        <title>Extensive microbial diversity within the chicken gut microbiome revealed by metagenomics and culture.</title>
        <authorList>
            <person name="Gilroy R."/>
            <person name="Ravi A."/>
            <person name="Getino M."/>
            <person name="Pursley I."/>
            <person name="Horton D.L."/>
            <person name="Alikhan N.F."/>
            <person name="Baker D."/>
            <person name="Gharbi K."/>
            <person name="Hall N."/>
            <person name="Watson M."/>
            <person name="Adriaenssens E.M."/>
            <person name="Foster-Nyarko E."/>
            <person name="Jarju S."/>
            <person name="Secka A."/>
            <person name="Antonio M."/>
            <person name="Oren A."/>
            <person name="Chaudhuri R.R."/>
            <person name="La Ragione R."/>
            <person name="Hildebrand F."/>
            <person name="Pallen M.J."/>
        </authorList>
    </citation>
    <scope>NUCLEOTIDE SEQUENCE</scope>
    <source>
        <strain evidence="3">4920</strain>
    </source>
</reference>
<dbReference type="InterPro" id="IPR012505">
    <property type="entry name" value="YbbR"/>
</dbReference>
<comment type="caution">
    <text evidence="3">The sequence shown here is derived from an EMBL/GenBank/DDBJ whole genome shotgun (WGS) entry which is preliminary data.</text>
</comment>
<evidence type="ECO:0008006" key="5">
    <source>
        <dbReference type="Google" id="ProtNLM"/>
    </source>
</evidence>
<protein>
    <recommendedName>
        <fullName evidence="5">YbbR-like domain-containing protein</fullName>
    </recommendedName>
</protein>
<feature type="region of interest" description="Disordered" evidence="1">
    <location>
        <begin position="399"/>
        <end position="424"/>
    </location>
</feature>